<comment type="caution">
    <text evidence="2">The sequence shown here is derived from an EMBL/GenBank/DDBJ whole genome shotgun (WGS) entry which is preliminary data.</text>
</comment>
<feature type="compositionally biased region" description="Polar residues" evidence="1">
    <location>
        <begin position="176"/>
        <end position="205"/>
    </location>
</feature>
<feature type="region of interest" description="Disordered" evidence="1">
    <location>
        <begin position="11"/>
        <end position="51"/>
    </location>
</feature>
<name>A0AAD4LEZ1_9AGAM</name>
<evidence type="ECO:0000256" key="1">
    <source>
        <dbReference type="SAM" id="MobiDB-lite"/>
    </source>
</evidence>
<feature type="region of interest" description="Disordered" evidence="1">
    <location>
        <begin position="174"/>
        <end position="205"/>
    </location>
</feature>
<sequence>MRFVMAGLYPLPSARGPNSALETERAVRSCGRSSPKSNPMHHPSSPPPRCKVRIPGIPCSTRTPKRNQANAPPSLSELEARARPTRGIILRAHLLRGGEGQRGGERGGCCARNVRECYRRIGACEHAHVPWRETSARSYPLAVFFSFWNDTFPLTYYECQPHFFNRKADRLPPLNSGETPTSVSDHPSVGSSFQPESNMSPFEVV</sequence>
<dbReference type="Proteomes" id="UP001201163">
    <property type="component" value="Unassembled WGS sequence"/>
</dbReference>
<keyword evidence="3" id="KW-1185">Reference proteome</keyword>
<organism evidence="2 3">
    <name type="scientific">Lactarius akahatsu</name>
    <dbReference type="NCBI Taxonomy" id="416441"/>
    <lineage>
        <taxon>Eukaryota</taxon>
        <taxon>Fungi</taxon>
        <taxon>Dikarya</taxon>
        <taxon>Basidiomycota</taxon>
        <taxon>Agaricomycotina</taxon>
        <taxon>Agaricomycetes</taxon>
        <taxon>Russulales</taxon>
        <taxon>Russulaceae</taxon>
        <taxon>Lactarius</taxon>
    </lineage>
</organism>
<accession>A0AAD4LEZ1</accession>
<dbReference type="AlphaFoldDB" id="A0AAD4LEZ1"/>
<evidence type="ECO:0000313" key="3">
    <source>
        <dbReference type="Proteomes" id="UP001201163"/>
    </source>
</evidence>
<feature type="compositionally biased region" description="Low complexity" evidence="1">
    <location>
        <begin position="33"/>
        <end position="43"/>
    </location>
</feature>
<dbReference type="EMBL" id="JAKELL010000029">
    <property type="protein sequence ID" value="KAH8990870.1"/>
    <property type="molecule type" value="Genomic_DNA"/>
</dbReference>
<protein>
    <submittedName>
        <fullName evidence="2">Uncharacterized protein</fullName>
    </submittedName>
</protein>
<reference evidence="2" key="1">
    <citation type="submission" date="2022-01" db="EMBL/GenBank/DDBJ databases">
        <title>Comparative genomics reveals a dynamic genome evolution in the ectomycorrhizal milk-cap (Lactarius) mushrooms.</title>
        <authorList>
            <consortium name="DOE Joint Genome Institute"/>
            <person name="Lebreton A."/>
            <person name="Tang N."/>
            <person name="Kuo A."/>
            <person name="LaButti K."/>
            <person name="Drula E."/>
            <person name="Barry K."/>
            <person name="Clum A."/>
            <person name="Lipzen A."/>
            <person name="Mousain D."/>
            <person name="Ng V."/>
            <person name="Wang R."/>
            <person name="Wang X."/>
            <person name="Dai Y."/>
            <person name="Henrissat B."/>
            <person name="Grigoriev I.V."/>
            <person name="Guerin-Laguette A."/>
            <person name="Yu F."/>
            <person name="Martin F.M."/>
        </authorList>
    </citation>
    <scope>NUCLEOTIDE SEQUENCE</scope>
    <source>
        <strain evidence="2">QP</strain>
    </source>
</reference>
<proteinExistence type="predicted"/>
<evidence type="ECO:0000313" key="2">
    <source>
        <dbReference type="EMBL" id="KAH8990870.1"/>
    </source>
</evidence>
<gene>
    <name evidence="2" type="ORF">EDB92DRAFT_1863695</name>
</gene>